<evidence type="ECO:0000256" key="5">
    <source>
        <dbReference type="ARBA" id="ARBA00022801"/>
    </source>
</evidence>
<dbReference type="SUPFAM" id="SSF52540">
    <property type="entry name" value="P-loop containing nucleoside triphosphate hydrolases"/>
    <property type="match status" value="1"/>
</dbReference>
<name>A0A916WZS3_9ACTN</name>
<keyword evidence="4 13" id="KW-0863">Zinc-finger</keyword>
<dbReference type="Pfam" id="PF13481">
    <property type="entry name" value="AAA_25"/>
    <property type="match status" value="1"/>
</dbReference>
<feature type="binding site" evidence="11">
    <location>
        <begin position="98"/>
        <end position="105"/>
    </location>
    <ligand>
        <name>ATP</name>
        <dbReference type="ChEBI" id="CHEBI:30616"/>
    </ligand>
</feature>
<evidence type="ECO:0000256" key="11">
    <source>
        <dbReference type="HAMAP-Rule" id="MF_01498"/>
    </source>
</evidence>
<proteinExistence type="inferred from homology"/>
<accession>A0A916WZS3</accession>
<dbReference type="GO" id="GO:0005524">
    <property type="term" value="F:ATP binding"/>
    <property type="evidence" value="ECO:0007669"/>
    <property type="project" value="UniProtKB-UniRule"/>
</dbReference>
<dbReference type="InterPro" id="IPR020568">
    <property type="entry name" value="Ribosomal_Su5_D2-typ_SF"/>
</dbReference>
<dbReference type="FunFam" id="3.40.50.300:FF:000050">
    <property type="entry name" value="DNA repair protein RadA"/>
    <property type="match status" value="1"/>
</dbReference>
<dbReference type="AlphaFoldDB" id="A0A916WZS3"/>
<dbReference type="GO" id="GO:0005829">
    <property type="term" value="C:cytosol"/>
    <property type="evidence" value="ECO:0007669"/>
    <property type="project" value="TreeGrafter"/>
</dbReference>
<keyword evidence="3 11" id="KW-0227">DNA damage</keyword>
<dbReference type="Pfam" id="PF18073">
    <property type="entry name" value="Zn_ribbon_LapB"/>
    <property type="match status" value="1"/>
</dbReference>
<keyword evidence="10 11" id="KW-0234">DNA repair</keyword>
<dbReference type="CDD" id="cd01121">
    <property type="entry name" value="RadA_SMS_N"/>
    <property type="match status" value="1"/>
</dbReference>
<dbReference type="InterPro" id="IPR003593">
    <property type="entry name" value="AAA+_ATPase"/>
</dbReference>
<sequence length="464" mass="48498">MAKPKASYRCSACGFAPPKWVGRCPECGEWGSVDEVAALPAASSASSRAATAVLPSTAAQRITEIDPTTSVAIPTGIGEFDRVLGSGVVPGSVVLLAGEPGVGKSTLLLEAVRRWAESGRTALYITGEESAGQVRLRAERTGAVNENIYLAAESDLGTVLGHAESLRPGLMIVDSVQTMIAGHADGVTGGVTQIKAVTSALVSLAKTSGTAVFLVGHVTKDGQVAGPRSLEHLVDVVLSFEGDRHSSLRMVRGVKNRFGPSDEVGCFEQRDTGIREVTDPSGLFLQHREATVTGSAITVAMDGKRALVGEIQALFTNSPFATPRREVSGLDSSRVAMVMAVLDARVGLKMEKRDVYASTVGGMKISEPSADLAVALAISSMHHNRPLPAGTVMIGEVGLAGEVRRVPAIGRRIAEAKRLGFTRAFVPAGCLEDRPTGISVVEVGTLSEAIDRTKADADEPAYTF</sequence>
<dbReference type="InterPro" id="IPR004504">
    <property type="entry name" value="DNA_repair_RadA"/>
</dbReference>
<dbReference type="PROSITE" id="PS50162">
    <property type="entry name" value="RECA_2"/>
    <property type="match status" value="1"/>
</dbReference>
<dbReference type="PANTHER" id="PTHR32472:SF10">
    <property type="entry name" value="DNA REPAIR PROTEIN RADA-LIKE PROTEIN"/>
    <property type="match status" value="1"/>
</dbReference>
<evidence type="ECO:0000256" key="8">
    <source>
        <dbReference type="ARBA" id="ARBA00023016"/>
    </source>
</evidence>
<dbReference type="GO" id="GO:0000725">
    <property type="term" value="P:recombinational repair"/>
    <property type="evidence" value="ECO:0007669"/>
    <property type="project" value="UniProtKB-UniRule"/>
</dbReference>
<dbReference type="InterPro" id="IPR027417">
    <property type="entry name" value="P-loop_NTPase"/>
</dbReference>
<keyword evidence="5" id="KW-0378">Hydrolase</keyword>
<comment type="function">
    <text evidence="13">DNA-dependent ATPase involved in processing of recombination intermediates, plays a role in repairing DNA breaks. Stimulates the branch migration of RecA-mediated strand transfer reactions, allowing the 3' invading strand to extend heteroduplex DNA faster. Binds ssDNA in the presence of ADP but not other nucleotides, has ATPase activity that is stimulated by ssDNA and various branched DNA structures, but inhibited by SSB. Does not have RecA's homology-searching function.</text>
</comment>
<dbReference type="InterPro" id="IPR020588">
    <property type="entry name" value="RecA_ATP-bd"/>
</dbReference>
<keyword evidence="9 11" id="KW-0238">DNA-binding</keyword>
<dbReference type="InterPro" id="IPR041166">
    <property type="entry name" value="Rubredoxin_2"/>
</dbReference>
<evidence type="ECO:0000256" key="2">
    <source>
        <dbReference type="ARBA" id="ARBA00022741"/>
    </source>
</evidence>
<comment type="domain">
    <text evidence="11">The middle region has homology to RecA with ATPase motifs including the RadA KNRFG motif, while the C-terminus is homologous to Lon protease.</text>
</comment>
<dbReference type="GO" id="GO:0003684">
    <property type="term" value="F:damaged DNA binding"/>
    <property type="evidence" value="ECO:0007669"/>
    <property type="project" value="InterPro"/>
</dbReference>
<feature type="domain" description="RecA family profile 1" evidence="14">
    <location>
        <begin position="69"/>
        <end position="218"/>
    </location>
</feature>
<keyword evidence="6 13" id="KW-0862">Zinc</keyword>
<protein>
    <recommendedName>
        <fullName evidence="11 12">DNA repair protein RadA</fullName>
    </recommendedName>
</protein>
<comment type="function">
    <text evidence="11">Plays a role in repairing double-strand DNA breaks, probably involving stabilizing or processing branched DNA or blocked replication forks.</text>
</comment>
<evidence type="ECO:0000256" key="3">
    <source>
        <dbReference type="ARBA" id="ARBA00022763"/>
    </source>
</evidence>
<evidence type="ECO:0000256" key="10">
    <source>
        <dbReference type="ARBA" id="ARBA00023204"/>
    </source>
</evidence>
<keyword evidence="16" id="KW-1185">Reference proteome</keyword>
<evidence type="ECO:0000256" key="6">
    <source>
        <dbReference type="ARBA" id="ARBA00022833"/>
    </source>
</evidence>
<dbReference type="InterPro" id="IPR014721">
    <property type="entry name" value="Ribsml_uS5_D2-typ_fold_subgr"/>
</dbReference>
<gene>
    <name evidence="11 15" type="primary">radA</name>
    <name evidence="15" type="ORF">GCM10011489_37040</name>
</gene>
<reference evidence="15" key="2">
    <citation type="submission" date="2020-09" db="EMBL/GenBank/DDBJ databases">
        <authorList>
            <person name="Sun Q."/>
            <person name="Zhou Y."/>
        </authorList>
    </citation>
    <scope>NUCLEOTIDE SEQUENCE</scope>
    <source>
        <strain evidence="15">CGMCC 1.12827</strain>
    </source>
</reference>
<dbReference type="PANTHER" id="PTHR32472">
    <property type="entry name" value="DNA REPAIR PROTEIN RADA"/>
    <property type="match status" value="1"/>
</dbReference>
<comment type="caution">
    <text evidence="15">The sequence shown here is derived from an EMBL/GenBank/DDBJ whole genome shotgun (WGS) entry which is preliminary data.</text>
</comment>
<dbReference type="GO" id="GO:0140664">
    <property type="term" value="F:ATP-dependent DNA damage sensor activity"/>
    <property type="evidence" value="ECO:0007669"/>
    <property type="project" value="InterPro"/>
</dbReference>
<dbReference type="SMART" id="SM00382">
    <property type="entry name" value="AAA"/>
    <property type="match status" value="1"/>
</dbReference>
<keyword evidence="1 11" id="KW-0479">Metal-binding</keyword>
<dbReference type="PRINTS" id="PR01874">
    <property type="entry name" value="DNAREPAIRADA"/>
</dbReference>
<comment type="similarity">
    <text evidence="11 13">Belongs to the RecA family. RadA subfamily.</text>
</comment>
<evidence type="ECO:0000313" key="15">
    <source>
        <dbReference type="EMBL" id="GGB46301.1"/>
    </source>
</evidence>
<keyword evidence="2 11" id="KW-0547">Nucleotide-binding</keyword>
<dbReference type="GO" id="GO:0008270">
    <property type="term" value="F:zinc ion binding"/>
    <property type="evidence" value="ECO:0007669"/>
    <property type="project" value="UniProtKB-KW"/>
</dbReference>
<dbReference type="RefSeq" id="WP_188588632.1">
    <property type="nucleotide sequence ID" value="NZ_BMGC01000048.1"/>
</dbReference>
<dbReference type="SUPFAM" id="SSF54211">
    <property type="entry name" value="Ribosomal protein S5 domain 2-like"/>
    <property type="match status" value="1"/>
</dbReference>
<dbReference type="NCBIfam" id="TIGR00416">
    <property type="entry name" value="sms"/>
    <property type="match status" value="1"/>
</dbReference>
<evidence type="ECO:0000259" key="14">
    <source>
        <dbReference type="PROSITE" id="PS50162"/>
    </source>
</evidence>
<evidence type="ECO:0000256" key="9">
    <source>
        <dbReference type="ARBA" id="ARBA00023125"/>
    </source>
</evidence>
<feature type="region of interest" description="Lon-protease-like" evidence="11">
    <location>
        <begin position="354"/>
        <end position="464"/>
    </location>
</feature>
<dbReference type="HAMAP" id="MF_01498">
    <property type="entry name" value="RadA_bact"/>
    <property type="match status" value="1"/>
</dbReference>
<evidence type="ECO:0000313" key="16">
    <source>
        <dbReference type="Proteomes" id="UP000621454"/>
    </source>
</evidence>
<dbReference type="Gene3D" id="3.40.50.300">
    <property type="entry name" value="P-loop containing nucleotide triphosphate hydrolases"/>
    <property type="match status" value="1"/>
</dbReference>
<evidence type="ECO:0000256" key="12">
    <source>
        <dbReference type="NCBIfam" id="TIGR00416"/>
    </source>
</evidence>
<evidence type="ECO:0000256" key="13">
    <source>
        <dbReference type="RuleBase" id="RU003555"/>
    </source>
</evidence>
<evidence type="ECO:0000256" key="7">
    <source>
        <dbReference type="ARBA" id="ARBA00022840"/>
    </source>
</evidence>
<dbReference type="Pfam" id="PF13541">
    <property type="entry name" value="ChlI"/>
    <property type="match status" value="1"/>
</dbReference>
<organism evidence="15 16">
    <name type="scientific">Gordonia jinhuaensis</name>
    <dbReference type="NCBI Taxonomy" id="1517702"/>
    <lineage>
        <taxon>Bacteria</taxon>
        <taxon>Bacillati</taxon>
        <taxon>Actinomycetota</taxon>
        <taxon>Actinomycetes</taxon>
        <taxon>Mycobacteriales</taxon>
        <taxon>Gordoniaceae</taxon>
        <taxon>Gordonia</taxon>
    </lineage>
</organism>
<feature type="short sequence motif" description="RadA KNRFG motif" evidence="11">
    <location>
        <begin position="255"/>
        <end position="259"/>
    </location>
</feature>
<evidence type="ECO:0000256" key="1">
    <source>
        <dbReference type="ARBA" id="ARBA00022723"/>
    </source>
</evidence>
<dbReference type="Proteomes" id="UP000621454">
    <property type="component" value="Unassembled WGS sequence"/>
</dbReference>
<dbReference type="EMBL" id="BMGC01000048">
    <property type="protein sequence ID" value="GGB46301.1"/>
    <property type="molecule type" value="Genomic_DNA"/>
</dbReference>
<reference evidence="15" key="1">
    <citation type="journal article" date="2014" name="Int. J. Syst. Evol. Microbiol.">
        <title>Complete genome sequence of Corynebacterium casei LMG S-19264T (=DSM 44701T), isolated from a smear-ripened cheese.</title>
        <authorList>
            <consortium name="US DOE Joint Genome Institute (JGI-PGF)"/>
            <person name="Walter F."/>
            <person name="Albersmeier A."/>
            <person name="Kalinowski J."/>
            <person name="Ruckert C."/>
        </authorList>
    </citation>
    <scope>NUCLEOTIDE SEQUENCE</scope>
    <source>
        <strain evidence="15">CGMCC 1.12827</strain>
    </source>
</reference>
<keyword evidence="8 11" id="KW-0346">Stress response</keyword>
<dbReference type="Gene3D" id="3.30.230.10">
    <property type="match status" value="1"/>
</dbReference>
<evidence type="ECO:0000256" key="4">
    <source>
        <dbReference type="ARBA" id="ARBA00022771"/>
    </source>
</evidence>
<keyword evidence="7 11" id="KW-0067">ATP-binding</keyword>
<dbReference type="GO" id="GO:0016787">
    <property type="term" value="F:hydrolase activity"/>
    <property type="evidence" value="ECO:0007669"/>
    <property type="project" value="UniProtKB-KW"/>
</dbReference>